<dbReference type="AlphaFoldDB" id="A0A0K0F7M2"/>
<proteinExistence type="predicted"/>
<dbReference type="Proteomes" id="UP000035680">
    <property type="component" value="Unassembled WGS sequence"/>
</dbReference>
<dbReference type="WBParaSite" id="SVE_0481900.1">
    <property type="protein sequence ID" value="SVE_0481900.1"/>
    <property type="gene ID" value="SVE_0481900"/>
</dbReference>
<organism evidence="1 2">
    <name type="scientific">Strongyloides venezuelensis</name>
    <name type="common">Threadworm</name>
    <dbReference type="NCBI Taxonomy" id="75913"/>
    <lineage>
        <taxon>Eukaryota</taxon>
        <taxon>Metazoa</taxon>
        <taxon>Ecdysozoa</taxon>
        <taxon>Nematoda</taxon>
        <taxon>Chromadorea</taxon>
        <taxon>Rhabditida</taxon>
        <taxon>Tylenchina</taxon>
        <taxon>Panagrolaimomorpha</taxon>
        <taxon>Strongyloidoidea</taxon>
        <taxon>Strongyloididae</taxon>
        <taxon>Strongyloides</taxon>
    </lineage>
</organism>
<evidence type="ECO:0000313" key="2">
    <source>
        <dbReference type="WBParaSite" id="SVE_0481900.1"/>
    </source>
</evidence>
<reference evidence="1" key="1">
    <citation type="submission" date="2014-07" db="EMBL/GenBank/DDBJ databases">
        <authorList>
            <person name="Martin A.A"/>
            <person name="De Silva N."/>
        </authorList>
    </citation>
    <scope>NUCLEOTIDE SEQUENCE</scope>
</reference>
<keyword evidence="1" id="KW-1185">Reference proteome</keyword>
<accession>A0A0K0F7M2</accession>
<name>A0A0K0F7M2_STRVS</name>
<evidence type="ECO:0000313" key="1">
    <source>
        <dbReference type="Proteomes" id="UP000035680"/>
    </source>
</evidence>
<reference evidence="2" key="2">
    <citation type="submission" date="2015-08" db="UniProtKB">
        <authorList>
            <consortium name="WormBaseParasite"/>
        </authorList>
    </citation>
    <scope>IDENTIFICATION</scope>
</reference>
<protein>
    <submittedName>
        <fullName evidence="2">Uncharacterized protein</fullName>
    </submittedName>
</protein>
<sequence>MILFSSCLSELITGKNTKIDEETSVPLTAAEEIRRNIDLMNLIVKNIDKVSDRQGIVESCKDLNILCNSKRFYVKSYKDEKKRNRIIDFPRDGYYSYFLVICLP</sequence>